<evidence type="ECO:0000256" key="8">
    <source>
        <dbReference type="SAM" id="Phobius"/>
    </source>
</evidence>
<dbReference type="Pfam" id="PF00230">
    <property type="entry name" value="MIP"/>
    <property type="match status" value="1"/>
</dbReference>
<organism evidence="9 10">
    <name type="scientific">Lactobacillus iners</name>
    <dbReference type="NCBI Taxonomy" id="147802"/>
    <lineage>
        <taxon>Bacteria</taxon>
        <taxon>Bacillati</taxon>
        <taxon>Bacillota</taxon>
        <taxon>Bacilli</taxon>
        <taxon>Lactobacillales</taxon>
        <taxon>Lactobacillaceae</taxon>
        <taxon>Lactobacillus</taxon>
    </lineage>
</organism>
<comment type="similarity">
    <text evidence="2 7">Belongs to the MIP/aquaporin (TC 1.A.8) family.</text>
</comment>
<gene>
    <name evidence="9" type="ORF">G6Z83_06410</name>
</gene>
<evidence type="ECO:0000256" key="4">
    <source>
        <dbReference type="ARBA" id="ARBA00022692"/>
    </source>
</evidence>
<dbReference type="PRINTS" id="PR00783">
    <property type="entry name" value="MINTRINSICP"/>
</dbReference>
<accession>A0A6G7BA61</accession>
<dbReference type="SUPFAM" id="SSF81338">
    <property type="entry name" value="Aquaporin-like"/>
    <property type="match status" value="1"/>
</dbReference>
<dbReference type="PANTHER" id="PTHR43829">
    <property type="entry name" value="AQUAPORIN OR AQUAGLYCEROPORIN RELATED"/>
    <property type="match status" value="1"/>
</dbReference>
<proteinExistence type="inferred from homology"/>
<dbReference type="Gene3D" id="1.20.1080.10">
    <property type="entry name" value="Glycerol uptake facilitator protein"/>
    <property type="match status" value="1"/>
</dbReference>
<dbReference type="PROSITE" id="PS00221">
    <property type="entry name" value="MIP"/>
    <property type="match status" value="1"/>
</dbReference>
<sequence length="237" mass="24950">MLTHELLGEFFGTCLLVLLGDGIVANNCLAKSKGKDAGWLAITLGWGLAVMVGSYASGILGPAHLNPAVTIAFAVKGSLPWSSVLPYILAQLAGGFIGAILVWLAYYKHFEETTDSDTILGIFSTEPAIRSYIHNFITEAIGTFVLIFAVMTFAKNNLAAGLNPLIVSGLIVSIGLSIGGPTGYAINPARDLAPRLAHSVLPISHKGRSDWAYAWVPIFGPIVGAILASLAYMALPL</sequence>
<feature type="transmembrane region" description="Helical" evidence="8">
    <location>
        <begin position="84"/>
        <end position="106"/>
    </location>
</feature>
<evidence type="ECO:0000256" key="6">
    <source>
        <dbReference type="ARBA" id="ARBA00023136"/>
    </source>
</evidence>
<feature type="transmembrane region" description="Helical" evidence="8">
    <location>
        <begin position="165"/>
        <end position="186"/>
    </location>
</feature>
<dbReference type="EMBL" id="CP049228">
    <property type="protein sequence ID" value="QIH24300.1"/>
    <property type="molecule type" value="Genomic_DNA"/>
</dbReference>
<dbReference type="InterPro" id="IPR022357">
    <property type="entry name" value="MIP_CS"/>
</dbReference>
<dbReference type="NCBIfam" id="TIGR00861">
    <property type="entry name" value="MIP"/>
    <property type="match status" value="1"/>
</dbReference>
<evidence type="ECO:0000256" key="5">
    <source>
        <dbReference type="ARBA" id="ARBA00022989"/>
    </source>
</evidence>
<name>A0A6G7BA61_9LACO</name>
<keyword evidence="6 8" id="KW-0472">Membrane</keyword>
<dbReference type="GO" id="GO:0005886">
    <property type="term" value="C:plasma membrane"/>
    <property type="evidence" value="ECO:0007669"/>
    <property type="project" value="TreeGrafter"/>
</dbReference>
<evidence type="ECO:0000256" key="3">
    <source>
        <dbReference type="ARBA" id="ARBA00022448"/>
    </source>
</evidence>
<protein>
    <submittedName>
        <fullName evidence="9">Aquaporin family protein</fullName>
    </submittedName>
</protein>
<dbReference type="Proteomes" id="UP000501676">
    <property type="component" value="Chromosome"/>
</dbReference>
<comment type="subcellular location">
    <subcellularLocation>
        <location evidence="1">Membrane</location>
        <topology evidence="1">Multi-pass membrane protein</topology>
    </subcellularLocation>
</comment>
<reference evidence="9 10" key="1">
    <citation type="submission" date="2020-02" db="EMBL/GenBank/DDBJ databases">
        <title>Complete genome sequences of six Lactobacillus iners strains isolated from the human vagina.</title>
        <authorList>
            <person name="France M.T."/>
            <person name="Rutt L."/>
            <person name="Narina S."/>
            <person name="Arbaugh S."/>
            <person name="Humphrys M.S."/>
            <person name="Ma B."/>
            <person name="Hayward M.R."/>
            <person name="Relman D."/>
            <person name="Kwon D.S."/>
            <person name="Ravel J."/>
        </authorList>
    </citation>
    <scope>NUCLEOTIDE SEQUENCE [LARGE SCALE GENOMIC DNA]</scope>
    <source>
        <strain evidence="9 10">C0210C1</strain>
    </source>
</reference>
<evidence type="ECO:0000313" key="9">
    <source>
        <dbReference type="EMBL" id="QIH24300.1"/>
    </source>
</evidence>
<keyword evidence="3 7" id="KW-0813">Transport</keyword>
<feature type="transmembrane region" description="Helical" evidence="8">
    <location>
        <begin position="132"/>
        <end position="153"/>
    </location>
</feature>
<evidence type="ECO:0000256" key="2">
    <source>
        <dbReference type="ARBA" id="ARBA00006175"/>
    </source>
</evidence>
<feature type="transmembrane region" description="Helical" evidence="8">
    <location>
        <begin position="37"/>
        <end position="56"/>
    </location>
</feature>
<dbReference type="InterPro" id="IPR000425">
    <property type="entry name" value="MIP"/>
</dbReference>
<evidence type="ECO:0000313" key="10">
    <source>
        <dbReference type="Proteomes" id="UP000501676"/>
    </source>
</evidence>
<dbReference type="InterPro" id="IPR023271">
    <property type="entry name" value="Aquaporin-like"/>
</dbReference>
<feature type="transmembrane region" description="Helical" evidence="8">
    <location>
        <begin position="6"/>
        <end position="25"/>
    </location>
</feature>
<dbReference type="PANTHER" id="PTHR43829:SF9">
    <property type="entry name" value="AQUAPORIN-9"/>
    <property type="match status" value="1"/>
</dbReference>
<dbReference type="RefSeq" id="WP_164824100.1">
    <property type="nucleotide sequence ID" value="NZ_CP049228.1"/>
</dbReference>
<dbReference type="GO" id="GO:0015254">
    <property type="term" value="F:glycerol channel activity"/>
    <property type="evidence" value="ECO:0007669"/>
    <property type="project" value="TreeGrafter"/>
</dbReference>
<feature type="transmembrane region" description="Helical" evidence="8">
    <location>
        <begin position="212"/>
        <end position="235"/>
    </location>
</feature>
<evidence type="ECO:0000256" key="1">
    <source>
        <dbReference type="ARBA" id="ARBA00004141"/>
    </source>
</evidence>
<evidence type="ECO:0000256" key="7">
    <source>
        <dbReference type="RuleBase" id="RU000477"/>
    </source>
</evidence>
<keyword evidence="5 8" id="KW-1133">Transmembrane helix</keyword>
<keyword evidence="4 7" id="KW-0812">Transmembrane</keyword>
<dbReference type="InterPro" id="IPR050363">
    <property type="entry name" value="MIP/Aquaporin"/>
</dbReference>
<dbReference type="AlphaFoldDB" id="A0A6G7BA61"/>